<gene>
    <name evidence="1" type="primary">29</name>
    <name evidence="1" type="ORF">KBurrousTX_29</name>
</gene>
<reference evidence="1 2" key="1">
    <citation type="submission" date="2018-08" db="EMBL/GenBank/DDBJ databases">
        <authorList>
            <person name="Edupali M."/>
            <person name="Eltaeb M."/>
            <person name="Griswold I."/>
            <person name="Han P."/>
            <person name="Iszauk E."/>
            <person name="Joshi S."/>
            <person name="Kim Y."/>
            <person name="Krakopolsky K."/>
            <person name="Kubyshko V."/>
            <person name="Lee J."/>
            <person name="Lee N.Y."/>
            <person name="Lumaj G."/>
            <person name="Muskovitz J."/>
            <person name="Ning J."/>
            <person name="Noll E."/>
            <person name="Persaud B."/>
            <person name="Shankar N."/>
            <person name="Shim K."/>
            <person name="Srinivasan C."/>
            <person name="Yoon I."/>
            <person name="Zhang S."/>
            <person name="Ziausyte U."/>
            <person name="Jarvik J.W."/>
            <person name="Mcguier N."/>
            <person name="Lopez A.J."/>
            <person name="Garlena R.A."/>
            <person name="Russell D.A."/>
            <person name="Pope W.H."/>
            <person name="Jacobs-Sera D."/>
            <person name="Hatfull G.F."/>
        </authorList>
    </citation>
    <scope>NUCLEOTIDE SEQUENCE [LARGE SCALE GENOMIC DNA]</scope>
</reference>
<name>A0A386K8I6_9CAUD</name>
<dbReference type="KEGG" id="vg:55810975"/>
<dbReference type="EMBL" id="MH744419">
    <property type="protein sequence ID" value="AYD81523.1"/>
    <property type="molecule type" value="Genomic_DNA"/>
</dbReference>
<organism evidence="1 2">
    <name type="scientific">Arthrobacter phage KBurrousTX</name>
    <dbReference type="NCBI Taxonomy" id="2315608"/>
    <lineage>
        <taxon>Viruses</taxon>
        <taxon>Duplodnaviria</taxon>
        <taxon>Heunggongvirae</taxon>
        <taxon>Uroviricota</taxon>
        <taxon>Caudoviricetes</taxon>
        <taxon>Klausavirus</taxon>
        <taxon>Klausavirus kburrousTX</taxon>
    </lineage>
</organism>
<dbReference type="Proteomes" id="UP000278416">
    <property type="component" value="Segment"/>
</dbReference>
<accession>A0A386K8I6</accession>
<protein>
    <submittedName>
        <fullName evidence="1">Uncharacterized protein</fullName>
    </submittedName>
</protein>
<evidence type="ECO:0000313" key="2">
    <source>
        <dbReference type="Proteomes" id="UP000278416"/>
    </source>
</evidence>
<dbReference type="RefSeq" id="YP_009881702.1">
    <property type="nucleotide sequence ID" value="NC_049442.1"/>
</dbReference>
<evidence type="ECO:0000313" key="1">
    <source>
        <dbReference type="EMBL" id="AYD81523.1"/>
    </source>
</evidence>
<dbReference type="Pfam" id="PF24596">
    <property type="entry name" value="DUF7620"/>
    <property type="match status" value="1"/>
</dbReference>
<keyword evidence="2" id="KW-1185">Reference proteome</keyword>
<dbReference type="GeneID" id="55810975"/>
<dbReference type="InterPro" id="IPR056037">
    <property type="entry name" value="DUF7620"/>
</dbReference>
<proteinExistence type="predicted"/>
<sequence>MNAFLSKLFGWHKYHVTDADKEVTSAAVVEAAQVRQLADALHTESIHVGARQRTIREENHWTKGLEAVFRGT</sequence>